<dbReference type="InterPro" id="IPR029058">
    <property type="entry name" value="AB_hydrolase_fold"/>
</dbReference>
<evidence type="ECO:0000256" key="1">
    <source>
        <dbReference type="ARBA" id="ARBA00022801"/>
    </source>
</evidence>
<dbReference type="InterPro" id="IPR050300">
    <property type="entry name" value="GDXG_lipolytic_enzyme"/>
</dbReference>
<dbReference type="PANTHER" id="PTHR48081">
    <property type="entry name" value="AB HYDROLASE SUPERFAMILY PROTEIN C4A8.06C"/>
    <property type="match status" value="1"/>
</dbReference>
<dbReference type="SUPFAM" id="SSF53474">
    <property type="entry name" value="alpha/beta-Hydrolases"/>
    <property type="match status" value="1"/>
</dbReference>
<keyword evidence="4" id="KW-1185">Reference proteome</keyword>
<dbReference type="GO" id="GO:0016787">
    <property type="term" value="F:hydrolase activity"/>
    <property type="evidence" value="ECO:0007669"/>
    <property type="project" value="UniProtKB-KW"/>
</dbReference>
<name>A0A927B6M3_9BACT</name>
<sequence>MIAFSHTKNHTMTATAPVEVSITKKTYTYAVKDHDNLQLDVYQRPNMLAKSPCVLFVFGGGFKRGSRDCPDYYPYFTSLVRHGYAVISISYRLGLKGAGKIWAFRVKPLKRAIDIAVEDLFDATNWLFDHANELRIDPGRIVLSGSSAGAMTVLQGDYEKRNNTELSKRLPANFQYAGVVSFAGAILRFDGGLNYRTPPAPTMLFHGTDDKLVFYNKIRIFNKGFYGSSPIAAEFKKRGFPYYICRVADMGHEVAITPLQRNLPEILGFLDAFVRDRKAYQVDVTLKDPEQKRTSFLTPDQVYK</sequence>
<gene>
    <name evidence="3" type="ORF">IC230_24760</name>
</gene>
<dbReference type="InterPro" id="IPR049492">
    <property type="entry name" value="BD-FAE-like_dom"/>
</dbReference>
<dbReference type="Gene3D" id="3.40.50.1820">
    <property type="entry name" value="alpha/beta hydrolase"/>
    <property type="match status" value="1"/>
</dbReference>
<dbReference type="Proteomes" id="UP000653797">
    <property type="component" value="Unassembled WGS sequence"/>
</dbReference>
<comment type="caution">
    <text evidence="3">The sequence shown here is derived from an EMBL/GenBank/DDBJ whole genome shotgun (WGS) entry which is preliminary data.</text>
</comment>
<keyword evidence="1 3" id="KW-0378">Hydrolase</keyword>
<reference evidence="3" key="1">
    <citation type="submission" date="2020-09" db="EMBL/GenBank/DDBJ databases">
        <authorList>
            <person name="Kim M.K."/>
        </authorList>
    </citation>
    <scope>NUCLEOTIDE SEQUENCE</scope>
    <source>
        <strain evidence="3">BT704</strain>
    </source>
</reference>
<dbReference type="EMBL" id="JACXAA010000011">
    <property type="protein sequence ID" value="MBD2756132.1"/>
    <property type="molecule type" value="Genomic_DNA"/>
</dbReference>
<evidence type="ECO:0000313" key="3">
    <source>
        <dbReference type="EMBL" id="MBD2756132.1"/>
    </source>
</evidence>
<dbReference type="AlphaFoldDB" id="A0A927B6M3"/>
<dbReference type="Pfam" id="PF20434">
    <property type="entry name" value="BD-FAE"/>
    <property type="match status" value="1"/>
</dbReference>
<organism evidence="3 4">
    <name type="scientific">Spirosoma validum</name>
    <dbReference type="NCBI Taxonomy" id="2771355"/>
    <lineage>
        <taxon>Bacteria</taxon>
        <taxon>Pseudomonadati</taxon>
        <taxon>Bacteroidota</taxon>
        <taxon>Cytophagia</taxon>
        <taxon>Cytophagales</taxon>
        <taxon>Cytophagaceae</taxon>
        <taxon>Spirosoma</taxon>
    </lineage>
</organism>
<proteinExistence type="predicted"/>
<protein>
    <submittedName>
        <fullName evidence="3">Alpha/beta hydrolase</fullName>
    </submittedName>
</protein>
<evidence type="ECO:0000259" key="2">
    <source>
        <dbReference type="Pfam" id="PF20434"/>
    </source>
</evidence>
<accession>A0A927B6M3</accession>
<dbReference type="RefSeq" id="WP_191041759.1">
    <property type="nucleotide sequence ID" value="NZ_JACXAA010000011.1"/>
</dbReference>
<feature type="domain" description="BD-FAE-like" evidence="2">
    <location>
        <begin position="39"/>
        <end position="184"/>
    </location>
</feature>
<evidence type="ECO:0000313" key="4">
    <source>
        <dbReference type="Proteomes" id="UP000653797"/>
    </source>
</evidence>